<dbReference type="CDD" id="cd02796">
    <property type="entry name" value="tRNA_bind_bactPheRS"/>
    <property type="match status" value="1"/>
</dbReference>
<keyword evidence="10" id="KW-0479">Metal-binding</keyword>
<dbReference type="SUPFAM" id="SSF54991">
    <property type="entry name" value="Anticodon-binding domain of PheRS"/>
    <property type="match status" value="1"/>
</dbReference>
<comment type="subunit">
    <text evidence="4">Tetramer of two alpha and two beta subunits.</text>
</comment>
<dbReference type="EMBL" id="JNSJ01000007">
    <property type="protein sequence ID" value="KGA03642.1"/>
    <property type="molecule type" value="Genomic_DNA"/>
</dbReference>
<evidence type="ECO:0000256" key="18">
    <source>
        <dbReference type="ARBA" id="ARBA00049255"/>
    </source>
</evidence>
<evidence type="ECO:0000256" key="4">
    <source>
        <dbReference type="ARBA" id="ARBA00011209"/>
    </source>
</evidence>
<dbReference type="PROSITE" id="PS51483">
    <property type="entry name" value="B5"/>
    <property type="match status" value="1"/>
</dbReference>
<dbReference type="SUPFAM" id="SSF55681">
    <property type="entry name" value="Class II aaRS and biotin synthetases"/>
    <property type="match status" value="1"/>
</dbReference>
<dbReference type="Gene3D" id="3.30.930.10">
    <property type="entry name" value="Bira Bifunctional Protein, Domain 2"/>
    <property type="match status" value="1"/>
</dbReference>
<dbReference type="HAMAP" id="MF_00283">
    <property type="entry name" value="Phe_tRNA_synth_beta1"/>
    <property type="match status" value="1"/>
</dbReference>
<dbReference type="Pfam" id="PF01588">
    <property type="entry name" value="tRNA_bind"/>
    <property type="match status" value="1"/>
</dbReference>
<feature type="domain" description="B5" evidence="21">
    <location>
        <begin position="406"/>
        <end position="482"/>
    </location>
</feature>
<evidence type="ECO:0000256" key="3">
    <source>
        <dbReference type="ARBA" id="ARBA00008653"/>
    </source>
</evidence>
<dbReference type="Gene3D" id="3.50.40.10">
    <property type="entry name" value="Phenylalanyl-trna Synthetase, Chain B, domain 3"/>
    <property type="match status" value="1"/>
</dbReference>
<keyword evidence="7" id="KW-0963">Cytoplasm</keyword>
<dbReference type="Pfam" id="PF03484">
    <property type="entry name" value="B5"/>
    <property type="match status" value="1"/>
</dbReference>
<dbReference type="InterPro" id="IPR045864">
    <property type="entry name" value="aa-tRNA-synth_II/BPL/LPL"/>
</dbReference>
<evidence type="ECO:0000256" key="6">
    <source>
        <dbReference type="ARBA" id="ARBA00017032"/>
    </source>
</evidence>
<evidence type="ECO:0000256" key="16">
    <source>
        <dbReference type="ARBA" id="ARBA00023146"/>
    </source>
</evidence>
<dbReference type="Pfam" id="PF03483">
    <property type="entry name" value="B3_4"/>
    <property type="match status" value="1"/>
</dbReference>
<evidence type="ECO:0000259" key="19">
    <source>
        <dbReference type="PROSITE" id="PS50886"/>
    </source>
</evidence>
<feature type="domain" description="FDX-ACB" evidence="20">
    <location>
        <begin position="728"/>
        <end position="819"/>
    </location>
</feature>
<accession>A0A094NYS6</accession>
<dbReference type="SUPFAM" id="SSF50249">
    <property type="entry name" value="Nucleic acid-binding proteins"/>
    <property type="match status" value="1"/>
</dbReference>
<evidence type="ECO:0000256" key="8">
    <source>
        <dbReference type="ARBA" id="ARBA00022555"/>
    </source>
</evidence>
<dbReference type="EC" id="6.1.1.20" evidence="5"/>
<evidence type="ECO:0000313" key="22">
    <source>
        <dbReference type="EMBL" id="KGA03642.1"/>
    </source>
</evidence>
<dbReference type="Gene3D" id="3.30.70.380">
    <property type="entry name" value="Ferrodoxin-fold anticodon-binding domain"/>
    <property type="match status" value="1"/>
</dbReference>
<keyword evidence="13" id="KW-0460">Magnesium</keyword>
<dbReference type="NCBIfam" id="TIGR00472">
    <property type="entry name" value="pheT_bact"/>
    <property type="match status" value="1"/>
</dbReference>
<sequence>MKIPLSWVREFVELPAKISNSDLEDAFVRVGFEVEEIIEAGSDLTGPLVVAKVESIEELSGNKKPIRYVGLDCGESNTRYVICGATNFKVGDLVVAALPGAVLPNNFAISARETYGKTSNGMICSSRELGLSDEHSGIIVLPADSAKPGADAISLLEISDVIVDAAVNPDRGYALSIRGLARELAASLNLKYLDPITRVDASKYQVNKEGVQVSVDDPSALSIVFIRSISGFDASAPTPIWMSRRIEKCGMRSISLAVDITNYVMLELGQPLHAFDSSKVDGSLIIKRAGDSLKFKTLDGQERKLDKEDLVVADKKGPLALAGVMGGASSEVTSSTTSIALEAARFDPVSIARGSRRHKLSSEASRRLERGVDPSLAEISSARAIDLMIELGGARHIGSAKSGEPKFAPVVTFDPNFVSQYLGTNVALEEVEEKLNVVGCAISKKSDIQWSITPPSWRADLLLGPDLVEEVARMIGYQRIPSKLPIGKSGAQLTPAQIRKRSTANYLASKGFSEVYNSPFVNPNFVADLGFTGDRAKSFKLANPMSEEFPDLRTHLLPGLLLTAVRNQGRGAKDIAIFEIGSVFRNTEKLESPGLVGVDAVPSEKIKTSIYKSVPNQPLHVGAVVAGKLSADSWHTKGEKFTWVEAIGFARSIVENTGSVTTTVPSDFAPWHPGRCAEIQIDGKPVGHAGELHPRVISLLGLPERSCAFVVVLSAIPFLESKKAKSLVTMPPAIQDISLIVHESIPAASVEKALREGAGDLLESISLFDRYEKVEDGKVSLAFTLVFRATDRTLTADEVSKFRQAATESATKKYGAVLRA</sequence>
<dbReference type="GO" id="GO:0005524">
    <property type="term" value="F:ATP binding"/>
    <property type="evidence" value="ECO:0007669"/>
    <property type="project" value="UniProtKB-KW"/>
</dbReference>
<dbReference type="SUPFAM" id="SSF46955">
    <property type="entry name" value="Putative DNA-binding domain"/>
    <property type="match status" value="1"/>
</dbReference>
<dbReference type="Pfam" id="PF03147">
    <property type="entry name" value="FDX-ACB"/>
    <property type="match status" value="1"/>
</dbReference>
<dbReference type="InterPro" id="IPR033714">
    <property type="entry name" value="tRNA_bind_bactPheRS"/>
</dbReference>
<name>A0A094NYS6_9ZZZZ</name>
<dbReference type="InterPro" id="IPR045060">
    <property type="entry name" value="Phe-tRNA-ligase_IIc_bsu"/>
</dbReference>
<dbReference type="InterPro" id="IPR002547">
    <property type="entry name" value="tRNA-bd_dom"/>
</dbReference>
<dbReference type="GO" id="GO:0009328">
    <property type="term" value="C:phenylalanine-tRNA ligase complex"/>
    <property type="evidence" value="ECO:0007669"/>
    <property type="project" value="TreeGrafter"/>
</dbReference>
<dbReference type="SUPFAM" id="SSF56037">
    <property type="entry name" value="PheT/TilS domain"/>
    <property type="match status" value="1"/>
</dbReference>
<comment type="caution">
    <text evidence="22">The sequence shown here is derived from an EMBL/GenBank/DDBJ whole genome shotgun (WGS) entry which is preliminary data.</text>
</comment>
<reference evidence="22" key="1">
    <citation type="submission" date="2014-05" db="EMBL/GenBank/DDBJ databases">
        <title>Key roles for freshwater Actinobacteria revealed by deep metagenomic sequencing.</title>
        <authorList>
            <person name="Ghai R."/>
            <person name="Mizuno C.M."/>
            <person name="Picazo A."/>
            <person name="Camacho A."/>
            <person name="Rodriguez-Valera F."/>
        </authorList>
    </citation>
    <scope>NUCLEOTIDE SEQUENCE</scope>
</reference>
<keyword evidence="15" id="KW-0648">Protein biosynthesis</keyword>
<keyword evidence="16" id="KW-0030">Aminoacyl-tRNA synthetase</keyword>
<dbReference type="CDD" id="cd00769">
    <property type="entry name" value="PheRS_beta_core"/>
    <property type="match status" value="1"/>
</dbReference>
<evidence type="ECO:0000256" key="2">
    <source>
        <dbReference type="ARBA" id="ARBA00004496"/>
    </source>
</evidence>
<comment type="catalytic activity">
    <reaction evidence="18">
        <text>tRNA(Phe) + L-phenylalanine + ATP = L-phenylalanyl-tRNA(Phe) + AMP + diphosphate + H(+)</text>
        <dbReference type="Rhea" id="RHEA:19413"/>
        <dbReference type="Rhea" id="RHEA-COMP:9668"/>
        <dbReference type="Rhea" id="RHEA-COMP:9699"/>
        <dbReference type="ChEBI" id="CHEBI:15378"/>
        <dbReference type="ChEBI" id="CHEBI:30616"/>
        <dbReference type="ChEBI" id="CHEBI:33019"/>
        <dbReference type="ChEBI" id="CHEBI:58095"/>
        <dbReference type="ChEBI" id="CHEBI:78442"/>
        <dbReference type="ChEBI" id="CHEBI:78531"/>
        <dbReference type="ChEBI" id="CHEBI:456215"/>
        <dbReference type="EC" id="6.1.1.20"/>
    </reaction>
</comment>
<dbReference type="GO" id="GO:0000287">
    <property type="term" value="F:magnesium ion binding"/>
    <property type="evidence" value="ECO:0007669"/>
    <property type="project" value="InterPro"/>
</dbReference>
<dbReference type="SMART" id="SM00896">
    <property type="entry name" value="FDX-ACB"/>
    <property type="match status" value="1"/>
</dbReference>
<evidence type="ECO:0000256" key="7">
    <source>
        <dbReference type="ARBA" id="ARBA00022490"/>
    </source>
</evidence>
<dbReference type="InterPro" id="IPR036690">
    <property type="entry name" value="Fdx_antiC-bd_sf"/>
</dbReference>
<dbReference type="SMART" id="SM00874">
    <property type="entry name" value="B5"/>
    <property type="match status" value="1"/>
</dbReference>
<dbReference type="InterPro" id="IPR009061">
    <property type="entry name" value="DNA-bd_dom_put_sf"/>
</dbReference>
<evidence type="ECO:0000256" key="10">
    <source>
        <dbReference type="ARBA" id="ARBA00022723"/>
    </source>
</evidence>
<keyword evidence="9" id="KW-0436">Ligase</keyword>
<dbReference type="InterPro" id="IPR004532">
    <property type="entry name" value="Phe-tRNA-ligase_IIc_bsu_bact"/>
</dbReference>
<dbReference type="PROSITE" id="PS50886">
    <property type="entry name" value="TRBD"/>
    <property type="match status" value="1"/>
</dbReference>
<evidence type="ECO:0000256" key="15">
    <source>
        <dbReference type="ARBA" id="ARBA00022917"/>
    </source>
</evidence>
<dbReference type="InterPro" id="IPR041616">
    <property type="entry name" value="PheRS_beta_core"/>
</dbReference>
<evidence type="ECO:0000256" key="11">
    <source>
        <dbReference type="ARBA" id="ARBA00022741"/>
    </source>
</evidence>
<evidence type="ECO:0000256" key="17">
    <source>
        <dbReference type="ARBA" id="ARBA00033189"/>
    </source>
</evidence>
<evidence type="ECO:0000259" key="21">
    <source>
        <dbReference type="PROSITE" id="PS51483"/>
    </source>
</evidence>
<dbReference type="InterPro" id="IPR020825">
    <property type="entry name" value="Phe-tRNA_synthase-like_B3/B4"/>
</dbReference>
<proteinExistence type="inferred from homology"/>
<dbReference type="InterPro" id="IPR005121">
    <property type="entry name" value="Fdx_antiC-bd"/>
</dbReference>
<dbReference type="InterPro" id="IPR005147">
    <property type="entry name" value="tRNA_synthase_B5-dom"/>
</dbReference>
<dbReference type="PANTHER" id="PTHR10947">
    <property type="entry name" value="PHENYLALANYL-TRNA SYNTHETASE BETA CHAIN AND LEUCINE-RICH REPEAT-CONTAINING PROTEIN 47"/>
    <property type="match status" value="1"/>
</dbReference>
<evidence type="ECO:0000256" key="5">
    <source>
        <dbReference type="ARBA" id="ARBA00012814"/>
    </source>
</evidence>
<dbReference type="InterPro" id="IPR005146">
    <property type="entry name" value="B3/B4_tRNA-bd"/>
</dbReference>
<evidence type="ECO:0000256" key="1">
    <source>
        <dbReference type="ARBA" id="ARBA00001946"/>
    </source>
</evidence>
<keyword evidence="12" id="KW-0067">ATP-binding</keyword>
<dbReference type="InterPro" id="IPR012340">
    <property type="entry name" value="NA-bd_OB-fold"/>
</dbReference>
<dbReference type="PROSITE" id="PS51447">
    <property type="entry name" value="FDX_ACB"/>
    <property type="match status" value="1"/>
</dbReference>
<evidence type="ECO:0000259" key="20">
    <source>
        <dbReference type="PROSITE" id="PS51447"/>
    </source>
</evidence>
<feature type="domain" description="TRNA-binding" evidence="19">
    <location>
        <begin position="42"/>
        <end position="153"/>
    </location>
</feature>
<protein>
    <recommendedName>
        <fullName evidence="6">Phenylalanine--tRNA ligase beta subunit</fullName>
        <ecNumber evidence="5">6.1.1.20</ecNumber>
    </recommendedName>
    <alternativeName>
        <fullName evidence="17">Phenylalanyl-tRNA synthetase beta subunit</fullName>
    </alternativeName>
</protein>
<comment type="cofactor">
    <cofactor evidence="1">
        <name>Mg(2+)</name>
        <dbReference type="ChEBI" id="CHEBI:18420"/>
    </cofactor>
</comment>
<evidence type="ECO:0000256" key="9">
    <source>
        <dbReference type="ARBA" id="ARBA00022598"/>
    </source>
</evidence>
<evidence type="ECO:0000256" key="12">
    <source>
        <dbReference type="ARBA" id="ARBA00022840"/>
    </source>
</evidence>
<dbReference type="GO" id="GO:0006432">
    <property type="term" value="P:phenylalanyl-tRNA aminoacylation"/>
    <property type="evidence" value="ECO:0007669"/>
    <property type="project" value="InterPro"/>
</dbReference>
<dbReference type="Gene3D" id="3.30.56.10">
    <property type="match status" value="2"/>
</dbReference>
<gene>
    <name evidence="22" type="ORF">GM49_1000</name>
</gene>
<dbReference type="Pfam" id="PF17759">
    <property type="entry name" value="tRNA_synthFbeta"/>
    <property type="match status" value="1"/>
</dbReference>
<organism evidence="22">
    <name type="scientific">freshwater metagenome</name>
    <dbReference type="NCBI Taxonomy" id="449393"/>
    <lineage>
        <taxon>unclassified sequences</taxon>
        <taxon>metagenomes</taxon>
        <taxon>ecological metagenomes</taxon>
    </lineage>
</organism>
<dbReference type="GO" id="GO:0004826">
    <property type="term" value="F:phenylalanine-tRNA ligase activity"/>
    <property type="evidence" value="ECO:0007669"/>
    <property type="project" value="UniProtKB-EC"/>
</dbReference>
<comment type="similarity">
    <text evidence="3">Belongs to the phenylalanyl-tRNA synthetase beta subunit family. Type 1 subfamily.</text>
</comment>
<dbReference type="Gene3D" id="2.40.50.140">
    <property type="entry name" value="Nucleic acid-binding proteins"/>
    <property type="match status" value="1"/>
</dbReference>
<dbReference type="AlphaFoldDB" id="A0A094NYS6"/>
<evidence type="ECO:0000256" key="13">
    <source>
        <dbReference type="ARBA" id="ARBA00022842"/>
    </source>
</evidence>
<keyword evidence="14" id="KW-0694">RNA-binding</keyword>
<keyword evidence="8" id="KW-0820">tRNA-binding</keyword>
<dbReference type="SMART" id="SM00873">
    <property type="entry name" value="B3_4"/>
    <property type="match status" value="1"/>
</dbReference>
<dbReference type="GO" id="GO:0000049">
    <property type="term" value="F:tRNA binding"/>
    <property type="evidence" value="ECO:0007669"/>
    <property type="project" value="UniProtKB-KW"/>
</dbReference>
<keyword evidence="11" id="KW-0547">Nucleotide-binding</keyword>
<evidence type="ECO:0000256" key="14">
    <source>
        <dbReference type="ARBA" id="ARBA00022884"/>
    </source>
</evidence>
<comment type="subcellular location">
    <subcellularLocation>
        <location evidence="2">Cytoplasm</location>
    </subcellularLocation>
</comment>
<dbReference type="PANTHER" id="PTHR10947:SF0">
    <property type="entry name" value="PHENYLALANINE--TRNA LIGASE BETA SUBUNIT"/>
    <property type="match status" value="1"/>
</dbReference>